<keyword evidence="11 13" id="KW-0560">Oxidoreductase</keyword>
<dbReference type="PANTHER" id="PTHR38011">
    <property type="entry name" value="DIHYDROFOLATE REDUCTASE FAMILY PROTEIN (AFU_ORTHOLOGUE AFUA_8G06820)"/>
    <property type="match status" value="1"/>
</dbReference>
<comment type="similarity">
    <text evidence="5 13">In the C-terminal section; belongs to the HTP reductase family.</text>
</comment>
<dbReference type="OrthoDB" id="9800865at2"/>
<protein>
    <recommendedName>
        <fullName evidence="13">Riboflavin biosynthesis protein RibD</fullName>
    </recommendedName>
    <domain>
        <recommendedName>
            <fullName evidence="13">Diaminohydroxyphosphoribosylaminopyrimidine deaminase</fullName>
            <shortName evidence="13">DRAP deaminase</shortName>
            <ecNumber evidence="13">3.5.4.26</ecNumber>
        </recommendedName>
        <alternativeName>
            <fullName evidence="13">Riboflavin-specific deaminase</fullName>
        </alternativeName>
    </domain>
    <domain>
        <recommendedName>
            <fullName evidence="13">5-amino-6-(5-phosphoribosylamino)uracil reductase</fullName>
            <ecNumber evidence="13">1.1.1.193</ecNumber>
        </recommendedName>
        <alternativeName>
            <fullName evidence="13">HTP reductase</fullName>
        </alternativeName>
    </domain>
</protein>
<reference evidence="18 19" key="1">
    <citation type="journal article" date="2009" name="BMC Genomics">
        <title>The complete genome sequence of Xanthomonas albilineans provides new insights into the reductive genome evolution of the xylem-limited Xanthomonadaceae.</title>
        <authorList>
            <person name="Pieretti I."/>
            <person name="Royer M."/>
            <person name="Barbe V."/>
            <person name="Carrere S."/>
            <person name="Koebnik R."/>
            <person name="Cociancich S."/>
            <person name="Couloux A."/>
            <person name="Darrasse A."/>
            <person name="Gouzy J."/>
            <person name="Jacques M.A."/>
            <person name="Lauber E."/>
            <person name="Manceau C."/>
            <person name="Mangenot S."/>
            <person name="Poussier S."/>
            <person name="Segurens B."/>
            <person name="Szurek B."/>
            <person name="Verdier V."/>
            <person name="Arlat M."/>
            <person name="Rott P."/>
        </authorList>
    </citation>
    <scope>NUCLEOTIDE SEQUENCE [LARGE SCALE GENOMIC DNA]</scope>
    <source>
        <strain evidence="19">GPE PC73 / CFBP 7063</strain>
    </source>
</reference>
<dbReference type="Pfam" id="PF00383">
    <property type="entry name" value="dCMP_cyt_deam_1"/>
    <property type="match status" value="1"/>
</dbReference>
<comment type="catalytic activity">
    <reaction evidence="13">
        <text>2,5-diamino-6-hydroxy-4-(5-phosphoribosylamino)-pyrimidine + H2O + H(+) = 5-amino-6-(5-phospho-D-ribosylamino)uracil + NH4(+)</text>
        <dbReference type="Rhea" id="RHEA:21868"/>
        <dbReference type="ChEBI" id="CHEBI:15377"/>
        <dbReference type="ChEBI" id="CHEBI:15378"/>
        <dbReference type="ChEBI" id="CHEBI:28938"/>
        <dbReference type="ChEBI" id="CHEBI:58453"/>
        <dbReference type="ChEBI" id="CHEBI:58614"/>
        <dbReference type="EC" id="3.5.4.26"/>
    </reaction>
</comment>
<comment type="catalytic activity">
    <reaction evidence="13">
        <text>5-amino-6-(5-phospho-D-ribitylamino)uracil + NADP(+) = 5-amino-6-(5-phospho-D-ribosylamino)uracil + NADPH + H(+)</text>
        <dbReference type="Rhea" id="RHEA:17845"/>
        <dbReference type="ChEBI" id="CHEBI:15378"/>
        <dbReference type="ChEBI" id="CHEBI:57783"/>
        <dbReference type="ChEBI" id="CHEBI:58349"/>
        <dbReference type="ChEBI" id="CHEBI:58421"/>
        <dbReference type="ChEBI" id="CHEBI:58453"/>
        <dbReference type="EC" id="1.1.1.193"/>
    </reaction>
</comment>
<dbReference type="STRING" id="380358.XALC_2840"/>
<evidence type="ECO:0000256" key="7">
    <source>
        <dbReference type="ARBA" id="ARBA00022723"/>
    </source>
</evidence>
<evidence type="ECO:0000256" key="6">
    <source>
        <dbReference type="ARBA" id="ARBA00022619"/>
    </source>
</evidence>
<dbReference type="GeneID" id="57878147"/>
<evidence type="ECO:0000256" key="15">
    <source>
        <dbReference type="PIRSR" id="PIRSR006769-2"/>
    </source>
</evidence>
<dbReference type="SUPFAM" id="SSF53927">
    <property type="entry name" value="Cytidine deaminase-like"/>
    <property type="match status" value="1"/>
</dbReference>
<evidence type="ECO:0000313" key="19">
    <source>
        <dbReference type="Proteomes" id="UP000001890"/>
    </source>
</evidence>
<dbReference type="SUPFAM" id="SSF53597">
    <property type="entry name" value="Dihydrofolate reductase-like"/>
    <property type="match status" value="1"/>
</dbReference>
<feature type="binding site" evidence="15">
    <location>
        <position position="212"/>
    </location>
    <ligand>
        <name>substrate</name>
    </ligand>
</feature>
<dbReference type="KEGG" id="xal:XALC_2840"/>
<evidence type="ECO:0000256" key="3">
    <source>
        <dbReference type="ARBA" id="ARBA00004910"/>
    </source>
</evidence>
<evidence type="ECO:0000256" key="4">
    <source>
        <dbReference type="ARBA" id="ARBA00005259"/>
    </source>
</evidence>
<evidence type="ECO:0000256" key="1">
    <source>
        <dbReference type="ARBA" id="ARBA00002151"/>
    </source>
</evidence>
<keyword evidence="8 13" id="KW-0378">Hydrolase</keyword>
<evidence type="ECO:0000256" key="16">
    <source>
        <dbReference type="PIRSR" id="PIRSR006769-3"/>
    </source>
</evidence>
<dbReference type="PANTHER" id="PTHR38011:SF7">
    <property type="entry name" value="2,5-DIAMINO-6-RIBOSYLAMINO-4(3H)-PYRIMIDINONE 5'-PHOSPHATE REDUCTASE"/>
    <property type="match status" value="1"/>
</dbReference>
<dbReference type="eggNOG" id="COG1985">
    <property type="taxonomic scope" value="Bacteria"/>
</dbReference>
<feature type="binding site" evidence="15">
    <location>
        <position position="205"/>
    </location>
    <ligand>
        <name>NADP(+)</name>
        <dbReference type="ChEBI" id="CHEBI:58349"/>
    </ligand>
</feature>
<keyword evidence="19" id="KW-1185">Reference proteome</keyword>
<keyword evidence="9 13" id="KW-0862">Zinc</keyword>
<dbReference type="GO" id="GO:0008270">
    <property type="term" value="F:zinc ion binding"/>
    <property type="evidence" value="ECO:0007669"/>
    <property type="project" value="InterPro"/>
</dbReference>
<gene>
    <name evidence="18" type="primary">ribD</name>
    <name evidence="18" type="ordered locus">XALc_2840</name>
</gene>
<evidence type="ECO:0000256" key="14">
    <source>
        <dbReference type="PIRSR" id="PIRSR006769-1"/>
    </source>
</evidence>
<evidence type="ECO:0000256" key="11">
    <source>
        <dbReference type="ARBA" id="ARBA00023002"/>
    </source>
</evidence>
<dbReference type="PROSITE" id="PS51747">
    <property type="entry name" value="CYT_DCMP_DEAMINASES_2"/>
    <property type="match status" value="1"/>
</dbReference>
<dbReference type="NCBIfam" id="TIGR00326">
    <property type="entry name" value="eubact_ribD"/>
    <property type="match status" value="1"/>
</dbReference>
<dbReference type="PIRSF" id="PIRSF006769">
    <property type="entry name" value="RibD"/>
    <property type="match status" value="1"/>
</dbReference>
<comment type="function">
    <text evidence="1 13">Converts 2,5-diamino-6-(ribosylamino)-4(3h)-pyrimidinone 5'-phosphate into 5-amino-6-(ribosylamino)-2,4(1h,3h)-pyrimidinedione 5'-phosphate.</text>
</comment>
<keyword evidence="10 13" id="KW-0521">NADP</keyword>
<comment type="cofactor">
    <cofactor evidence="13 16">
        <name>Zn(2+)</name>
        <dbReference type="ChEBI" id="CHEBI:29105"/>
    </cofactor>
    <text evidence="13 16">Binds 1 zinc ion.</text>
</comment>
<feature type="binding site" evidence="16">
    <location>
        <position position="55"/>
    </location>
    <ligand>
        <name>Zn(2+)</name>
        <dbReference type="ChEBI" id="CHEBI:29105"/>
        <note>catalytic</note>
    </ligand>
</feature>
<feature type="domain" description="CMP/dCMP-type deaminase" evidence="17">
    <location>
        <begin position="6"/>
        <end position="127"/>
    </location>
</feature>
<accession>D2UG06</accession>
<comment type="similarity">
    <text evidence="4 13">In the N-terminal section; belongs to the cytidine and deoxycytidylate deaminase family.</text>
</comment>
<dbReference type="NCBIfam" id="TIGR00227">
    <property type="entry name" value="ribD_Cterm"/>
    <property type="match status" value="1"/>
</dbReference>
<feature type="binding site" evidence="15">
    <location>
        <position position="159"/>
    </location>
    <ligand>
        <name>NADP(+)</name>
        <dbReference type="ChEBI" id="CHEBI:58349"/>
    </ligand>
</feature>
<dbReference type="CDD" id="cd01284">
    <property type="entry name" value="Riboflavin_deaminase-reductase"/>
    <property type="match status" value="1"/>
</dbReference>
<dbReference type="UniPathway" id="UPA00275">
    <property type="reaction ID" value="UER00401"/>
</dbReference>
<dbReference type="PATRIC" id="fig|29447.3.peg.2800"/>
<evidence type="ECO:0000256" key="8">
    <source>
        <dbReference type="ARBA" id="ARBA00022801"/>
    </source>
</evidence>
<dbReference type="AlphaFoldDB" id="D2UG06"/>
<dbReference type="PROSITE" id="PS00903">
    <property type="entry name" value="CYT_DCMP_DEAMINASES_1"/>
    <property type="match status" value="1"/>
</dbReference>
<dbReference type="Proteomes" id="UP000001890">
    <property type="component" value="Chromosome"/>
</dbReference>
<dbReference type="GO" id="GO:0050661">
    <property type="term" value="F:NADP binding"/>
    <property type="evidence" value="ECO:0007669"/>
    <property type="project" value="InterPro"/>
</dbReference>
<dbReference type="InterPro" id="IPR002734">
    <property type="entry name" value="RibDG_C"/>
</dbReference>
<keyword evidence="7 13" id="KW-0479">Metal-binding</keyword>
<evidence type="ECO:0000256" key="2">
    <source>
        <dbReference type="ARBA" id="ARBA00004882"/>
    </source>
</evidence>
<dbReference type="InterPro" id="IPR016192">
    <property type="entry name" value="APOBEC/CMP_deaminase_Zn-bd"/>
</dbReference>
<feature type="binding site" evidence="16">
    <location>
        <position position="80"/>
    </location>
    <ligand>
        <name>Zn(2+)</name>
        <dbReference type="ChEBI" id="CHEBI:29105"/>
        <note>catalytic</note>
    </ligand>
</feature>
<name>D2UG06_XANAP</name>
<keyword evidence="12" id="KW-0511">Multifunctional enzyme</keyword>
<feature type="binding site" evidence="15">
    <location>
        <begin position="296"/>
        <end position="302"/>
    </location>
    <ligand>
        <name>NADP(+)</name>
        <dbReference type="ChEBI" id="CHEBI:58349"/>
    </ligand>
</feature>
<dbReference type="EC" id="1.1.1.193" evidence="13"/>
<feature type="binding site" evidence="15">
    <location>
        <position position="201"/>
    </location>
    <ligand>
        <name>NADP(+)</name>
        <dbReference type="ChEBI" id="CHEBI:58349"/>
    </ligand>
</feature>
<feature type="active site" description="Proton donor" evidence="14">
    <location>
        <position position="57"/>
    </location>
</feature>
<feature type="binding site" evidence="15">
    <location>
        <position position="173"/>
    </location>
    <ligand>
        <name>substrate</name>
    </ligand>
</feature>
<dbReference type="FunFam" id="3.40.140.10:FF:000025">
    <property type="entry name" value="Riboflavin biosynthesis protein RibD"/>
    <property type="match status" value="1"/>
</dbReference>
<sequence length="369" mass="38970">MSGFSAADHRWMAQALRLAERGAYTTRPNPMVGCVIVRDDEQVGEGFHQRAGGPHAEVFALRAAGEYARGATAYVTLEPCAHYGRTPPCALALIEAGVARVVVAMADPFPQVNGGGFALLREAGIAVQSGLMEEQARALNRGFLSRVERGRPWLRVKLGASLDGRTALASGESKWITGAAARQDVQRWRARAGAILSGAGTVLADDPVLTVRLGEATEVLPPLRVVLDAQLRTLARSKVRDGAAPTLYLHAPASVPPTLPNAEFAAVALHEGRLDLDAVLRLLAARGINEVQVEAGATLGGALLRAGMVDEVLVYLAPVLLGDAARPLLAGLQIDTLAQRCPLQLLDVRQLGDDLRLLLRPVAADVASA</sequence>
<evidence type="ECO:0000256" key="5">
    <source>
        <dbReference type="ARBA" id="ARBA00007417"/>
    </source>
</evidence>
<organism evidence="18 19">
    <name type="scientific">Xanthomonas albilineans (strain GPE PC73 / CFBP 7063)</name>
    <dbReference type="NCBI Taxonomy" id="380358"/>
    <lineage>
        <taxon>Bacteria</taxon>
        <taxon>Pseudomonadati</taxon>
        <taxon>Pseudomonadota</taxon>
        <taxon>Gammaproteobacteria</taxon>
        <taxon>Lysobacterales</taxon>
        <taxon>Lysobacteraceae</taxon>
        <taxon>Xanthomonas</taxon>
    </lineage>
</organism>
<dbReference type="EMBL" id="FP565176">
    <property type="protein sequence ID" value="CBA17317.1"/>
    <property type="molecule type" value="Genomic_DNA"/>
</dbReference>
<evidence type="ECO:0000256" key="10">
    <source>
        <dbReference type="ARBA" id="ARBA00022857"/>
    </source>
</evidence>
<evidence type="ECO:0000256" key="13">
    <source>
        <dbReference type="PIRNR" id="PIRNR006769"/>
    </source>
</evidence>
<dbReference type="InterPro" id="IPR024072">
    <property type="entry name" value="DHFR-like_dom_sf"/>
</dbReference>
<dbReference type="InterPro" id="IPR016193">
    <property type="entry name" value="Cytidine_deaminase-like"/>
</dbReference>
<keyword evidence="6 13" id="KW-0686">Riboflavin biosynthesis</keyword>
<comment type="pathway">
    <text evidence="3 13">Cofactor biosynthesis; riboflavin biosynthesis; 5-amino-6-(D-ribitylamino)uracil from GTP: step 3/4.</text>
</comment>
<dbReference type="EC" id="3.5.4.26" evidence="13"/>
<dbReference type="InterPro" id="IPR004794">
    <property type="entry name" value="Eubact_RibD"/>
</dbReference>
<comment type="pathway">
    <text evidence="2 13">Cofactor biosynthesis; riboflavin biosynthesis; 5-amino-6-(D-ribitylamino)uracil from GTP: step 2/4.</text>
</comment>
<proteinExistence type="inferred from homology"/>
<dbReference type="Gene3D" id="3.40.430.10">
    <property type="entry name" value="Dihydrofolate Reductase, subunit A"/>
    <property type="match status" value="1"/>
</dbReference>
<evidence type="ECO:0000313" key="18">
    <source>
        <dbReference type="EMBL" id="CBA17317.1"/>
    </source>
</evidence>
<feature type="binding site" evidence="15">
    <location>
        <position position="209"/>
    </location>
    <ligand>
        <name>substrate</name>
    </ligand>
</feature>
<dbReference type="RefSeq" id="WP_012917310.1">
    <property type="nucleotide sequence ID" value="NC_013722.1"/>
</dbReference>
<feature type="binding site" evidence="16">
    <location>
        <position position="89"/>
    </location>
    <ligand>
        <name>Zn(2+)</name>
        <dbReference type="ChEBI" id="CHEBI:29105"/>
        <note>catalytic</note>
    </ligand>
</feature>
<evidence type="ECO:0000256" key="12">
    <source>
        <dbReference type="ARBA" id="ARBA00023268"/>
    </source>
</evidence>
<dbReference type="Gene3D" id="3.40.140.10">
    <property type="entry name" value="Cytidine Deaminase, domain 2"/>
    <property type="match status" value="1"/>
</dbReference>
<dbReference type="InterPro" id="IPR011549">
    <property type="entry name" value="RibD_C"/>
</dbReference>
<feature type="binding site" evidence="15">
    <location>
        <position position="189"/>
    </location>
    <ligand>
        <name>substrate</name>
    </ligand>
</feature>
<dbReference type="eggNOG" id="COG0117">
    <property type="taxonomic scope" value="Bacteria"/>
</dbReference>
<dbReference type="InterPro" id="IPR002125">
    <property type="entry name" value="CMP_dCMP_dom"/>
</dbReference>
<dbReference type="InterPro" id="IPR050765">
    <property type="entry name" value="Riboflavin_Biosynth_HTPR"/>
</dbReference>
<evidence type="ECO:0000259" key="17">
    <source>
        <dbReference type="PROSITE" id="PS51747"/>
    </source>
</evidence>
<dbReference type="GO" id="GO:0009231">
    <property type="term" value="P:riboflavin biosynthetic process"/>
    <property type="evidence" value="ECO:0007669"/>
    <property type="project" value="UniProtKB-UniPathway"/>
</dbReference>
<dbReference type="GO" id="GO:0008703">
    <property type="term" value="F:5-amino-6-(5-phosphoribosylamino)uracil reductase activity"/>
    <property type="evidence" value="ECO:0007669"/>
    <property type="project" value="UniProtKB-EC"/>
</dbReference>
<dbReference type="Pfam" id="PF01872">
    <property type="entry name" value="RibD_C"/>
    <property type="match status" value="1"/>
</dbReference>
<evidence type="ECO:0000256" key="9">
    <source>
        <dbReference type="ARBA" id="ARBA00022833"/>
    </source>
</evidence>
<dbReference type="GO" id="GO:0008835">
    <property type="term" value="F:diaminohydroxyphosphoribosylaminopyrimidine deaminase activity"/>
    <property type="evidence" value="ECO:0007669"/>
    <property type="project" value="UniProtKB-EC"/>
</dbReference>
<feature type="binding site" evidence="15">
    <location>
        <position position="175"/>
    </location>
    <ligand>
        <name>NADP(+)</name>
        <dbReference type="ChEBI" id="CHEBI:58349"/>
    </ligand>
</feature>
<feature type="binding site" evidence="15">
    <location>
        <position position="294"/>
    </location>
    <ligand>
        <name>substrate</name>
    </ligand>
</feature>